<proteinExistence type="predicted"/>
<dbReference type="EMBL" id="PPWZ01000057">
    <property type="protein sequence ID" value="POH36429.1"/>
    <property type="molecule type" value="Genomic_DNA"/>
</dbReference>
<protein>
    <recommendedName>
        <fullName evidence="3">Rad50/SbcC-type AAA domain-containing protein</fullName>
    </recommendedName>
</protein>
<reference evidence="2" key="1">
    <citation type="submission" date="2018-01" db="EMBL/GenBank/DDBJ databases">
        <title>Genome sequnecing of Lactobacillus formosensis KACC 18721.</title>
        <authorList>
            <person name="Kim S.-J."/>
            <person name="Heo J."/>
        </authorList>
    </citation>
    <scope>NUCLEOTIDE SEQUENCE</scope>
    <source>
        <strain evidence="2">KACC 18721</strain>
    </source>
</reference>
<dbReference type="Gene3D" id="3.40.50.300">
    <property type="entry name" value="P-loop containing nucleotide triphosphate hydrolases"/>
    <property type="match status" value="1"/>
</dbReference>
<name>A0A2P4R584_9LACO</name>
<evidence type="ECO:0000313" key="2">
    <source>
        <dbReference type="EMBL" id="POH36429.1"/>
    </source>
</evidence>
<dbReference type="AlphaFoldDB" id="A0A2P4R584"/>
<evidence type="ECO:0008006" key="3">
    <source>
        <dbReference type="Google" id="ProtNLM"/>
    </source>
</evidence>
<evidence type="ECO:0000256" key="1">
    <source>
        <dbReference type="SAM" id="Coils"/>
    </source>
</evidence>
<gene>
    <name evidence="2" type="ORF">C2R26_08625</name>
</gene>
<keyword evidence="1" id="KW-0175">Coiled coil</keyword>
<accession>A0A2P4R584</accession>
<dbReference type="InterPro" id="IPR027417">
    <property type="entry name" value="P-loop_NTPase"/>
</dbReference>
<sequence>MRKLIIRELKILDYKNEVAQTFDFSDEINIIVSKISSTGKSSLIKSIFYALGFDIKQFPNKWNTENMIFKEYVTIDGVEHSILRKGNLFNVDNNTETYSYSQYSKWLASQMNIDVKLQIQNTGKFTDPYPTEMLLFNYIDQDKSWDGFLYKNVSDSLKQYGGSNAVRGILEYELGISDNDVSESKEKKANIKNSQREISNELKIINVMIKNLSTEDNIHLTPVDLNEIQRSLKTWTEQIQIVNDNIDRIYNKIHRCNFKLNVINQDISELKKLKSQNNNKKSKIFNKNGECSYCHSKLTIEQSLSRFELENNVFDIQNSIIEKTKDAEKISLELQSNKKLLDEKIEYYNSIENNSKIESQKINLDTYLNQQVNNGIRKQYNDKYTDVLVKNKKNEELLKEIDSKIRKINSELGKRKKEIKQYFGESIAKISVKLNSEIINDIQFDKFRGISGSGTENNRAVLGGYLAYFKTLDKFSVYKFPYGLDSIIKTEIDGLSLSQMYQTIEEEFLSLNGRLQI</sequence>
<organism evidence="2">
    <name type="scientific">Companilactobacillus formosensis</name>
    <dbReference type="NCBI Taxonomy" id="1617889"/>
    <lineage>
        <taxon>Bacteria</taxon>
        <taxon>Bacillati</taxon>
        <taxon>Bacillota</taxon>
        <taxon>Bacilli</taxon>
        <taxon>Lactobacillales</taxon>
        <taxon>Lactobacillaceae</taxon>
        <taxon>Companilactobacillus</taxon>
    </lineage>
</organism>
<feature type="coiled-coil region" evidence="1">
    <location>
        <begin position="225"/>
        <end position="283"/>
    </location>
</feature>
<comment type="caution">
    <text evidence="2">The sequence shown here is derived from an EMBL/GenBank/DDBJ whole genome shotgun (WGS) entry which is preliminary data.</text>
</comment>